<protein>
    <submittedName>
        <fullName evidence="1">Uncharacterized protein</fullName>
    </submittedName>
</protein>
<dbReference type="Proteomes" id="UP001428774">
    <property type="component" value="Unassembled WGS sequence"/>
</dbReference>
<evidence type="ECO:0000313" key="2">
    <source>
        <dbReference type="Proteomes" id="UP001428774"/>
    </source>
</evidence>
<dbReference type="AlphaFoldDB" id="A0AAW9SKR9"/>
<name>A0AAW9SKR9_9RHOB</name>
<dbReference type="EMBL" id="JBDNCH010000002">
    <property type="protein sequence ID" value="MEN9060957.1"/>
    <property type="molecule type" value="Genomic_DNA"/>
</dbReference>
<reference evidence="1 2" key="1">
    <citation type="submission" date="2024-05" db="EMBL/GenBank/DDBJ databases">
        <title>Genome sequence of Ponticoccus litoralis KCCM 90028.</title>
        <authorList>
            <person name="Kim J.M."/>
            <person name="Lee J.K."/>
            <person name="Choi B.J."/>
            <person name="Bayburt H."/>
            <person name="Baek J.H."/>
            <person name="Jeon C.O."/>
        </authorList>
    </citation>
    <scope>NUCLEOTIDE SEQUENCE [LARGE SCALE GENOMIC DNA]</scope>
    <source>
        <strain evidence="1 2">KCCM 90028</strain>
    </source>
</reference>
<comment type="caution">
    <text evidence="1">The sequence shown here is derived from an EMBL/GenBank/DDBJ whole genome shotgun (WGS) entry which is preliminary data.</text>
</comment>
<sequence>MYITGIEIEGFGPPGADGQRHGSVTLEADGSRVQIPLSLPAGHGAIGARQRMLLLAQALYRTRRLPEFRDRGSLRFAPGLLPDRLRRLSA</sequence>
<organism evidence="1 2">
    <name type="scientific">Ponticoccus litoralis</name>
    <dbReference type="NCBI Taxonomy" id="422297"/>
    <lineage>
        <taxon>Bacteria</taxon>
        <taxon>Pseudomonadati</taxon>
        <taxon>Pseudomonadota</taxon>
        <taxon>Alphaproteobacteria</taxon>
        <taxon>Rhodobacterales</taxon>
        <taxon>Roseobacteraceae</taxon>
        <taxon>Ponticoccus</taxon>
    </lineage>
</organism>
<proteinExistence type="predicted"/>
<dbReference type="RefSeq" id="WP_347166081.1">
    <property type="nucleotide sequence ID" value="NZ_JBDNCH010000002.1"/>
</dbReference>
<keyword evidence="2" id="KW-1185">Reference proteome</keyword>
<evidence type="ECO:0000313" key="1">
    <source>
        <dbReference type="EMBL" id="MEN9060957.1"/>
    </source>
</evidence>
<gene>
    <name evidence="1" type="ORF">ABFB10_07810</name>
</gene>
<accession>A0AAW9SKR9</accession>